<dbReference type="PROSITE" id="PS51123">
    <property type="entry name" value="OMPA_2"/>
    <property type="match status" value="1"/>
</dbReference>
<sequence>MVVSVNHRILLWPLLLLCASAKAQVSLESTTVKQRQWLQAEYQLPAGPVLYREQASDTHSEGYYVETSVTAKGLHQRKVADFGKTLTGEYLYNALVKRIERYGFAVQYQCKALDCGELSGWQTLLEPLLDGETAKQYYLLAKAPTPLGGGYLSLHVADLDGQPRVVADIITADTSLRHLLDVVLFNDVFAFQPEQLIKSSEVYFALNSHTPLADSDSALKQMALKLAANNAGHFIVVGHADNSGSALHNLLLSLARAQQVRQQLIAQYGIDASRLSVAGAGASGADASFRKTVLVSAD</sequence>
<dbReference type="InterPro" id="IPR036737">
    <property type="entry name" value="OmpA-like_sf"/>
</dbReference>
<name>A0A486XJK0_9GAMM</name>
<evidence type="ECO:0000256" key="2">
    <source>
        <dbReference type="ARBA" id="ARBA00023136"/>
    </source>
</evidence>
<dbReference type="PANTHER" id="PTHR30329">
    <property type="entry name" value="STATOR ELEMENT OF FLAGELLAR MOTOR COMPLEX"/>
    <property type="match status" value="1"/>
</dbReference>
<evidence type="ECO:0000256" key="1">
    <source>
        <dbReference type="ARBA" id="ARBA00004442"/>
    </source>
</evidence>
<dbReference type="InterPro" id="IPR006665">
    <property type="entry name" value="OmpA-like"/>
</dbReference>
<protein>
    <submittedName>
        <fullName evidence="7">OmpA/MotB</fullName>
    </submittedName>
</protein>
<dbReference type="AlphaFoldDB" id="A0A486XJK0"/>
<feature type="chain" id="PRO_5019779231" evidence="5">
    <location>
        <begin position="24"/>
        <end position="298"/>
    </location>
</feature>
<dbReference type="Pfam" id="PF00691">
    <property type="entry name" value="OmpA"/>
    <property type="match status" value="1"/>
</dbReference>
<comment type="subcellular location">
    <subcellularLocation>
        <location evidence="1">Cell outer membrane</location>
    </subcellularLocation>
</comment>
<evidence type="ECO:0000313" key="7">
    <source>
        <dbReference type="EMBL" id="VHO02310.1"/>
    </source>
</evidence>
<dbReference type="Gene3D" id="3.30.1330.60">
    <property type="entry name" value="OmpA-like domain"/>
    <property type="match status" value="1"/>
</dbReference>
<evidence type="ECO:0000256" key="5">
    <source>
        <dbReference type="SAM" id="SignalP"/>
    </source>
</evidence>
<dbReference type="GO" id="GO:0009279">
    <property type="term" value="C:cell outer membrane"/>
    <property type="evidence" value="ECO:0007669"/>
    <property type="project" value="UniProtKB-SubCell"/>
</dbReference>
<keyword evidence="5" id="KW-0732">Signal</keyword>
<dbReference type="CDD" id="cd07185">
    <property type="entry name" value="OmpA_C-like"/>
    <property type="match status" value="1"/>
</dbReference>
<dbReference type="SUPFAM" id="SSF103088">
    <property type="entry name" value="OmpA-like"/>
    <property type="match status" value="1"/>
</dbReference>
<keyword evidence="3" id="KW-0998">Cell outer membrane</keyword>
<dbReference type="PANTHER" id="PTHR30329:SF21">
    <property type="entry name" value="LIPOPROTEIN YIAD-RELATED"/>
    <property type="match status" value="1"/>
</dbReference>
<dbReference type="PRINTS" id="PR01021">
    <property type="entry name" value="OMPADOMAIN"/>
</dbReference>
<dbReference type="InterPro" id="IPR050330">
    <property type="entry name" value="Bact_OuterMem_StrucFunc"/>
</dbReference>
<keyword evidence="2 4" id="KW-0472">Membrane</keyword>
<accession>A0A486XJK0</accession>
<dbReference type="EMBL" id="CAAJGR010000061">
    <property type="protein sequence ID" value="VHO02310.1"/>
    <property type="molecule type" value="Genomic_DNA"/>
</dbReference>
<evidence type="ECO:0000259" key="6">
    <source>
        <dbReference type="PROSITE" id="PS51123"/>
    </source>
</evidence>
<gene>
    <name evidence="7" type="ORF">BAL341_724</name>
</gene>
<feature type="signal peptide" evidence="5">
    <location>
        <begin position="1"/>
        <end position="23"/>
    </location>
</feature>
<proteinExistence type="predicted"/>
<dbReference type="InterPro" id="IPR006664">
    <property type="entry name" value="OMP_bac"/>
</dbReference>
<evidence type="ECO:0000256" key="4">
    <source>
        <dbReference type="PROSITE-ProRule" id="PRU00473"/>
    </source>
</evidence>
<evidence type="ECO:0000256" key="3">
    <source>
        <dbReference type="ARBA" id="ARBA00023237"/>
    </source>
</evidence>
<organism evidence="7">
    <name type="scientific">Rheinheimera sp. BAL341</name>
    <dbReference type="NCBI Taxonomy" id="1708203"/>
    <lineage>
        <taxon>Bacteria</taxon>
        <taxon>Pseudomonadati</taxon>
        <taxon>Pseudomonadota</taxon>
        <taxon>Gammaproteobacteria</taxon>
        <taxon>Chromatiales</taxon>
        <taxon>Chromatiaceae</taxon>
        <taxon>Rheinheimera</taxon>
    </lineage>
</organism>
<reference evidence="7" key="1">
    <citation type="submission" date="2019-04" db="EMBL/GenBank/DDBJ databases">
        <authorList>
            <person name="Brambilla D."/>
        </authorList>
    </citation>
    <scope>NUCLEOTIDE SEQUENCE</scope>
    <source>
        <strain evidence="7">BAL1</strain>
    </source>
</reference>
<feature type="domain" description="OmpA-like" evidence="6">
    <location>
        <begin position="191"/>
        <end position="298"/>
    </location>
</feature>